<keyword evidence="4" id="KW-0282">Flagellum</keyword>
<evidence type="ECO:0000259" key="3">
    <source>
        <dbReference type="Pfam" id="PF03448"/>
    </source>
</evidence>
<evidence type="ECO:0000313" key="4">
    <source>
        <dbReference type="EMBL" id="SDX31219.1"/>
    </source>
</evidence>
<dbReference type="Proteomes" id="UP000198647">
    <property type="component" value="Unassembled WGS sequence"/>
</dbReference>
<keyword evidence="4" id="KW-0966">Cell projection</keyword>
<reference evidence="4 5" key="1">
    <citation type="submission" date="2016-10" db="EMBL/GenBank/DDBJ databases">
        <authorList>
            <person name="Varghese N."/>
            <person name="Submissions S."/>
        </authorList>
    </citation>
    <scope>NUCLEOTIDE SEQUENCE [LARGE SCALE GENOMIC DNA]</scope>
    <source>
        <strain evidence="4 5">DSM 20748</strain>
    </source>
</reference>
<dbReference type="EMBL" id="FNOS01000001">
    <property type="protein sequence ID" value="SDX31219.1"/>
    <property type="molecule type" value="Genomic_DNA"/>
</dbReference>
<keyword evidence="2" id="KW-0472">Membrane</keyword>
<keyword evidence="2" id="KW-0812">Transmembrane</keyword>
<keyword evidence="2" id="KW-1133">Transmembrane helix</keyword>
<accession>A0A1H3AQU5</accession>
<gene>
    <name evidence="4" type="ORF">SAMN04488081_0130</name>
</gene>
<evidence type="ECO:0000256" key="2">
    <source>
        <dbReference type="SAM" id="Phobius"/>
    </source>
</evidence>
<organism evidence="4 5">
    <name type="scientific">Salimicrobium album</name>
    <dbReference type="NCBI Taxonomy" id="50717"/>
    <lineage>
        <taxon>Bacteria</taxon>
        <taxon>Bacillati</taxon>
        <taxon>Bacillota</taxon>
        <taxon>Bacilli</taxon>
        <taxon>Bacillales</taxon>
        <taxon>Bacillaceae</taxon>
        <taxon>Salimicrobium</taxon>
    </lineage>
</organism>
<evidence type="ECO:0000256" key="1">
    <source>
        <dbReference type="SAM" id="MobiDB-lite"/>
    </source>
</evidence>
<dbReference type="SUPFAM" id="SSF158791">
    <property type="entry name" value="MgtE N-terminal domain-like"/>
    <property type="match status" value="1"/>
</dbReference>
<evidence type="ECO:0000313" key="5">
    <source>
        <dbReference type="Proteomes" id="UP000198647"/>
    </source>
</evidence>
<keyword evidence="4" id="KW-0969">Cilium</keyword>
<keyword evidence="5" id="KW-1185">Reference proteome</keyword>
<feature type="transmembrane region" description="Helical" evidence="2">
    <location>
        <begin position="16"/>
        <end position="36"/>
    </location>
</feature>
<dbReference type="RefSeq" id="WP_008587891.1">
    <property type="nucleotide sequence ID" value="NZ_FNOS01000001.1"/>
</dbReference>
<name>A0A1H3AQU5_9BACI</name>
<feature type="region of interest" description="Disordered" evidence="1">
    <location>
        <begin position="111"/>
        <end position="144"/>
    </location>
</feature>
<dbReference type="Gene3D" id="1.20.5.340">
    <property type="match status" value="1"/>
</dbReference>
<sequence length="191" mass="21404">MSRKNNEEQKAGKLQWFFFVIVVPLIFVGIFTIVVMKMMGMNVMEEAAEVGRKIPGFTETDNAEEEKRNERKSAELESNVENYKKEIEELKGTVKAKDSKIEDMKQEIATLESSATDKEDKEENEQNTNVTELAGSFEEMDPEKAASISENMELAIVVEVLRETESEARGEILAAMEPETGATVAELLASD</sequence>
<feature type="compositionally biased region" description="Basic and acidic residues" evidence="1">
    <location>
        <begin position="65"/>
        <end position="75"/>
    </location>
</feature>
<feature type="region of interest" description="Disordered" evidence="1">
    <location>
        <begin position="55"/>
        <end position="76"/>
    </location>
</feature>
<comment type="caution">
    <text evidence="4">The sequence shown here is derived from an EMBL/GenBank/DDBJ whole genome shotgun (WGS) entry which is preliminary data.</text>
</comment>
<protein>
    <submittedName>
        <fullName evidence="4">Flagellar motility protein MotE, a chaperone for MotC folding</fullName>
    </submittedName>
</protein>
<feature type="domain" description="Magnesium transporter MgtE intracellular" evidence="3">
    <location>
        <begin position="137"/>
        <end position="189"/>
    </location>
</feature>
<dbReference type="Pfam" id="PF03448">
    <property type="entry name" value="MgtE_N"/>
    <property type="match status" value="1"/>
</dbReference>
<dbReference type="InterPro" id="IPR006668">
    <property type="entry name" value="Mg_transptr_MgtE_intracell_dom"/>
</dbReference>
<proteinExistence type="predicted"/>